<proteinExistence type="predicted"/>
<name>X1ITI3_9ZZZZ</name>
<feature type="non-terminal residue" evidence="1">
    <location>
        <position position="1"/>
    </location>
</feature>
<evidence type="ECO:0000313" key="1">
    <source>
        <dbReference type="EMBL" id="GAH72560.1"/>
    </source>
</evidence>
<dbReference type="EMBL" id="BARU01032567">
    <property type="protein sequence ID" value="GAH72560.1"/>
    <property type="molecule type" value="Genomic_DNA"/>
</dbReference>
<sequence>GKMNRAQRQVTFKIEPKDYDNYVAFAKRLGFSPYHMLKLLVETWAGAEDLLQRLESGTTNQPEAFAELGRLVGHAQKVARLNGVFEDCMRRVAAHYGVDLKSFQSGLASDVRDAG</sequence>
<accession>X1ITI3</accession>
<gene>
    <name evidence="1" type="ORF">S03H2_51345</name>
</gene>
<dbReference type="AlphaFoldDB" id="X1ITI3"/>
<comment type="caution">
    <text evidence="1">The sequence shown here is derived from an EMBL/GenBank/DDBJ whole genome shotgun (WGS) entry which is preliminary data.</text>
</comment>
<reference evidence="1" key="1">
    <citation type="journal article" date="2014" name="Front. Microbiol.">
        <title>High frequency of phylogenetically diverse reductive dehalogenase-homologous genes in deep subseafloor sedimentary metagenomes.</title>
        <authorList>
            <person name="Kawai M."/>
            <person name="Futagami T."/>
            <person name="Toyoda A."/>
            <person name="Takaki Y."/>
            <person name="Nishi S."/>
            <person name="Hori S."/>
            <person name="Arai W."/>
            <person name="Tsubouchi T."/>
            <person name="Morono Y."/>
            <person name="Uchiyama I."/>
            <person name="Ito T."/>
            <person name="Fujiyama A."/>
            <person name="Inagaki F."/>
            <person name="Takami H."/>
        </authorList>
    </citation>
    <scope>NUCLEOTIDE SEQUENCE</scope>
    <source>
        <strain evidence="1">Expedition CK06-06</strain>
    </source>
</reference>
<protein>
    <submittedName>
        <fullName evidence="1">Uncharacterized protein</fullName>
    </submittedName>
</protein>
<organism evidence="1">
    <name type="scientific">marine sediment metagenome</name>
    <dbReference type="NCBI Taxonomy" id="412755"/>
    <lineage>
        <taxon>unclassified sequences</taxon>
        <taxon>metagenomes</taxon>
        <taxon>ecological metagenomes</taxon>
    </lineage>
</organism>